<protein>
    <submittedName>
        <fullName evidence="5">ATP-binding cassette domain-containing protein</fullName>
    </submittedName>
</protein>
<dbReference type="Proteomes" id="UP000488936">
    <property type="component" value="Unassembled WGS sequence"/>
</dbReference>
<evidence type="ECO:0000256" key="2">
    <source>
        <dbReference type="ARBA" id="ARBA00022741"/>
    </source>
</evidence>
<dbReference type="PROSITE" id="PS50893">
    <property type="entry name" value="ABC_TRANSPORTER_2"/>
    <property type="match status" value="1"/>
</dbReference>
<dbReference type="EMBL" id="WMJY01000012">
    <property type="protein sequence ID" value="MTH29657.1"/>
    <property type="molecule type" value="Genomic_DNA"/>
</dbReference>
<dbReference type="RefSeq" id="WP_155035653.1">
    <property type="nucleotide sequence ID" value="NZ_JAYMMG010000001.1"/>
</dbReference>
<dbReference type="AlphaFoldDB" id="A0A7K1GLC2"/>
<dbReference type="GO" id="GO:0016887">
    <property type="term" value="F:ATP hydrolysis activity"/>
    <property type="evidence" value="ECO:0007669"/>
    <property type="project" value="InterPro"/>
</dbReference>
<evidence type="ECO:0000256" key="3">
    <source>
        <dbReference type="ARBA" id="ARBA00022840"/>
    </source>
</evidence>
<feature type="domain" description="ABC transporter" evidence="4">
    <location>
        <begin position="5"/>
        <end position="201"/>
    </location>
</feature>
<dbReference type="InterPro" id="IPR003439">
    <property type="entry name" value="ABC_transporter-like_ATP-bd"/>
</dbReference>
<dbReference type="GO" id="GO:0005524">
    <property type="term" value="F:ATP binding"/>
    <property type="evidence" value="ECO:0007669"/>
    <property type="project" value="UniProtKB-KW"/>
</dbReference>
<organism evidence="5 6">
    <name type="scientific">Myroides pelagicus</name>
    <dbReference type="NCBI Taxonomy" id="270914"/>
    <lineage>
        <taxon>Bacteria</taxon>
        <taxon>Pseudomonadati</taxon>
        <taxon>Bacteroidota</taxon>
        <taxon>Flavobacteriia</taxon>
        <taxon>Flavobacteriales</taxon>
        <taxon>Flavobacteriaceae</taxon>
        <taxon>Myroides</taxon>
    </lineage>
</organism>
<dbReference type="Pfam" id="PF00005">
    <property type="entry name" value="ABC_tran"/>
    <property type="match status" value="1"/>
</dbReference>
<reference evidence="5 6" key="1">
    <citation type="journal article" date="2006" name="Int. J. Syst. Evol. Microbiol.">
        <title>Myroides pelagicus sp. nov., isolated from seawater in Thailand.</title>
        <authorList>
            <person name="Yoon J."/>
            <person name="Maneerat S."/>
            <person name="Kawai F."/>
            <person name="Yokota A."/>
        </authorList>
    </citation>
    <scope>NUCLEOTIDE SEQUENCE [LARGE SCALE GENOMIC DNA]</scope>
    <source>
        <strain evidence="5 6">SM1T</strain>
    </source>
</reference>
<dbReference type="PANTHER" id="PTHR42939:SF1">
    <property type="entry name" value="ABC TRANSPORTER ATP-BINDING PROTEIN ALBC-RELATED"/>
    <property type="match status" value="1"/>
</dbReference>
<dbReference type="InterPro" id="IPR051782">
    <property type="entry name" value="ABC_Transporter_VariousFunc"/>
</dbReference>
<evidence type="ECO:0000313" key="6">
    <source>
        <dbReference type="Proteomes" id="UP000488936"/>
    </source>
</evidence>
<gene>
    <name evidence="5" type="ORF">GJV77_06965</name>
</gene>
<evidence type="ECO:0000259" key="4">
    <source>
        <dbReference type="PROSITE" id="PS50893"/>
    </source>
</evidence>
<dbReference type="InterPro" id="IPR027417">
    <property type="entry name" value="P-loop_NTPase"/>
</dbReference>
<keyword evidence="2" id="KW-0547">Nucleotide-binding</keyword>
<sequence length="201" mass="22333">MSHQLHIDSLVYQLPSKLLLNGIVLSMQTSDIIGIIGRNGTGKSTLFSILFGLKKADSCFVRFDNTVIKQHKLNKIFSYAPQFVSLPTQFSLSTILPRQLINDFNLESKAKLKELSSGEQLLVQNIYTLILPQPFCILDEPFTGISPIIQEKLIQLIKSVSTNKGILIADHNHTLLQHTCTKLYTLDQGILKGVPSNSSAL</sequence>
<dbReference type="OrthoDB" id="9801987at2"/>
<name>A0A7K1GLC2_9FLAO</name>
<dbReference type="Gene3D" id="3.40.50.300">
    <property type="entry name" value="P-loop containing nucleotide triphosphate hydrolases"/>
    <property type="match status" value="2"/>
</dbReference>
<keyword evidence="1" id="KW-0813">Transport</keyword>
<accession>A0A7K1GLC2</accession>
<keyword evidence="3 5" id="KW-0067">ATP-binding</keyword>
<proteinExistence type="predicted"/>
<evidence type="ECO:0000313" key="5">
    <source>
        <dbReference type="EMBL" id="MTH29657.1"/>
    </source>
</evidence>
<dbReference type="PANTHER" id="PTHR42939">
    <property type="entry name" value="ABC TRANSPORTER ATP-BINDING PROTEIN ALBC-RELATED"/>
    <property type="match status" value="1"/>
</dbReference>
<evidence type="ECO:0000256" key="1">
    <source>
        <dbReference type="ARBA" id="ARBA00022448"/>
    </source>
</evidence>
<dbReference type="SUPFAM" id="SSF52540">
    <property type="entry name" value="P-loop containing nucleoside triphosphate hydrolases"/>
    <property type="match status" value="1"/>
</dbReference>
<keyword evidence="6" id="KW-1185">Reference proteome</keyword>
<comment type="caution">
    <text evidence="5">The sequence shown here is derived from an EMBL/GenBank/DDBJ whole genome shotgun (WGS) entry which is preliminary data.</text>
</comment>